<evidence type="ECO:0000256" key="9">
    <source>
        <dbReference type="ARBA" id="ARBA00023014"/>
    </source>
</evidence>
<keyword evidence="2" id="KW-0813">Transport</keyword>
<dbReference type="InterPro" id="IPR039261">
    <property type="entry name" value="FNR_nucleotide-bd"/>
</dbReference>
<proteinExistence type="inferred from homology"/>
<evidence type="ECO:0000256" key="4">
    <source>
        <dbReference type="ARBA" id="ARBA00022714"/>
    </source>
</evidence>
<dbReference type="Gene3D" id="2.40.30.10">
    <property type="entry name" value="Translation factors"/>
    <property type="match status" value="1"/>
</dbReference>
<evidence type="ECO:0000259" key="11">
    <source>
        <dbReference type="PROSITE" id="PS51384"/>
    </source>
</evidence>
<dbReference type="SUPFAM" id="SSF52343">
    <property type="entry name" value="Ferredoxin reductase-like, C-terminal NADP-linked domain"/>
    <property type="match status" value="1"/>
</dbReference>
<feature type="domain" description="FAD-binding FR-type" evidence="11">
    <location>
        <begin position="9"/>
        <end position="109"/>
    </location>
</feature>
<dbReference type="InterPro" id="IPR017938">
    <property type="entry name" value="Riboflavin_synthase-like_b-brl"/>
</dbReference>
<dbReference type="EMBL" id="ADFP01000066">
    <property type="protein sequence ID" value="EFB90740.1"/>
    <property type="molecule type" value="Genomic_DNA"/>
</dbReference>
<name>A0ABM9ZUX1_9BACT</name>
<dbReference type="InterPro" id="IPR008333">
    <property type="entry name" value="Cbr1-like_FAD-bd_dom"/>
</dbReference>
<evidence type="ECO:0000256" key="7">
    <source>
        <dbReference type="ARBA" id="ARBA00022982"/>
    </source>
</evidence>
<comment type="caution">
    <text evidence="12">The sequence shown here is derived from an EMBL/GenBank/DDBJ whole genome shotgun (WGS) entry which is preliminary data.</text>
</comment>
<dbReference type="InterPro" id="IPR050353">
    <property type="entry name" value="PyrK_electron_transfer"/>
</dbReference>
<reference evidence="12 13" key="1">
    <citation type="submission" date="2009-12" db="EMBL/GenBank/DDBJ databases">
        <authorList>
            <person name="Shrivastava S."/>
            <person name="Madupu R."/>
            <person name="Durkin A.S."/>
            <person name="Torralba M."/>
            <person name="Methe B."/>
            <person name="Sutton G.G."/>
            <person name="Strausberg R.L."/>
            <person name="Nelson K.E."/>
        </authorList>
    </citation>
    <scope>NUCLEOTIDE SEQUENCE [LARGE SCALE GENOMIC DNA]</scope>
    <source>
        <strain evidence="12 13">W5455</strain>
    </source>
</reference>
<comment type="similarity">
    <text evidence="1">Belongs to the PyrK family.</text>
</comment>
<evidence type="ECO:0000256" key="10">
    <source>
        <dbReference type="ARBA" id="ARBA00034078"/>
    </source>
</evidence>
<evidence type="ECO:0000256" key="6">
    <source>
        <dbReference type="ARBA" id="ARBA00022827"/>
    </source>
</evidence>
<evidence type="ECO:0000256" key="2">
    <source>
        <dbReference type="ARBA" id="ARBA00022448"/>
    </source>
</evidence>
<dbReference type="PIRSF" id="PIRSF006816">
    <property type="entry name" value="Cyc3_hyd_g"/>
    <property type="match status" value="1"/>
</dbReference>
<keyword evidence="13" id="KW-1185">Reference proteome</keyword>
<keyword evidence="9" id="KW-0411">Iron-sulfur</keyword>
<dbReference type="InterPro" id="IPR019480">
    <property type="entry name" value="Dihydroorotate_DH_Fe-S-bd"/>
</dbReference>
<dbReference type="PANTHER" id="PTHR43513:SF3">
    <property type="entry name" value="DIHYDROOROTATE DEHYDROGENASE B (NAD(+)), ELECTRON TRANSFER SUBUNIT-RELATED"/>
    <property type="match status" value="1"/>
</dbReference>
<dbReference type="InterPro" id="IPR037117">
    <property type="entry name" value="Dihydroorotate_DH_ele_sf"/>
</dbReference>
<organism evidence="12 13">
    <name type="scientific">Pyramidobacter piscolens W5455</name>
    <dbReference type="NCBI Taxonomy" id="352165"/>
    <lineage>
        <taxon>Bacteria</taxon>
        <taxon>Thermotogati</taxon>
        <taxon>Synergistota</taxon>
        <taxon>Synergistia</taxon>
        <taxon>Synergistales</taxon>
        <taxon>Dethiosulfovibrionaceae</taxon>
        <taxon>Pyramidobacter</taxon>
    </lineage>
</organism>
<dbReference type="PANTHER" id="PTHR43513">
    <property type="entry name" value="DIHYDROOROTATE DEHYDROGENASE B (NAD(+)), ELECTRON TRANSFER SUBUNIT"/>
    <property type="match status" value="1"/>
</dbReference>
<keyword evidence="4" id="KW-0001">2Fe-2S</keyword>
<dbReference type="SUPFAM" id="SSF63380">
    <property type="entry name" value="Riboflavin synthase domain-like"/>
    <property type="match status" value="1"/>
</dbReference>
<keyword evidence="8" id="KW-0408">Iron</keyword>
<gene>
    <name evidence="12" type="ORF">HMPREF7215_1061</name>
</gene>
<dbReference type="Proteomes" id="UP000006462">
    <property type="component" value="Unassembled WGS sequence"/>
</dbReference>
<dbReference type="Gene3D" id="3.40.50.80">
    <property type="entry name" value="Nucleotide-binding domain of ferredoxin-NADP reductase (FNR) module"/>
    <property type="match status" value="1"/>
</dbReference>
<keyword evidence="5" id="KW-0479">Metal-binding</keyword>
<keyword evidence="3" id="KW-0285">Flavoprotein</keyword>
<dbReference type="InterPro" id="IPR017927">
    <property type="entry name" value="FAD-bd_FR_type"/>
</dbReference>
<comment type="cofactor">
    <cofactor evidence="10">
        <name>[2Fe-2S] cluster</name>
        <dbReference type="ChEBI" id="CHEBI:190135"/>
    </cofactor>
</comment>
<evidence type="ECO:0000313" key="12">
    <source>
        <dbReference type="EMBL" id="EFB90740.1"/>
    </source>
</evidence>
<evidence type="ECO:0000256" key="8">
    <source>
        <dbReference type="ARBA" id="ARBA00023004"/>
    </source>
</evidence>
<accession>A0ABM9ZUX1</accession>
<keyword evidence="6" id="KW-0274">FAD</keyword>
<dbReference type="InterPro" id="IPR012165">
    <property type="entry name" value="Cyt_c3_hydrogenase_gsu"/>
</dbReference>
<evidence type="ECO:0000256" key="5">
    <source>
        <dbReference type="ARBA" id="ARBA00022723"/>
    </source>
</evidence>
<keyword evidence="7" id="KW-0249">Electron transport</keyword>
<dbReference type="Pfam" id="PF00970">
    <property type="entry name" value="FAD_binding_6"/>
    <property type="match status" value="1"/>
</dbReference>
<dbReference type="Gene3D" id="2.10.240.10">
    <property type="entry name" value="Dihydroorotate dehydrogenase, electron transfer subunit"/>
    <property type="match status" value="1"/>
</dbReference>
<dbReference type="Pfam" id="PF10418">
    <property type="entry name" value="DHODB_Fe-S_bind"/>
    <property type="match status" value="1"/>
</dbReference>
<evidence type="ECO:0000313" key="13">
    <source>
        <dbReference type="Proteomes" id="UP000006462"/>
    </source>
</evidence>
<evidence type="ECO:0000256" key="1">
    <source>
        <dbReference type="ARBA" id="ARBA00006422"/>
    </source>
</evidence>
<dbReference type="PROSITE" id="PS51384">
    <property type="entry name" value="FAD_FR"/>
    <property type="match status" value="1"/>
</dbReference>
<protein>
    <submittedName>
        <fullName evidence="12">Oxidoreductase, FAD-binding protein</fullName>
    </submittedName>
</protein>
<sequence length="263" mass="28471">MNEGEFRLIRDYDSRLLEKEQVSADVWHLTFECPEIAAAARPGNFVLVKTAAGSAPLLRRPLGILGADPAKGTVEMLFRVVGQGTALLSRAAPGATFSVRGPVGGQFGPFGHEKIWAVAGTLGVAPLLFLRRELNGFGRLFLGVGNASWRSFAEWVRSRAPEMVLYSDDGSIGRRGFSIAGLEGQDLSGVSLVCCGPNPMMKALYERYGSQCDDIQVSLERRMGCGMGGCFGCVVDTATGRRRVCIDGPVFQAREVKWDELHL</sequence>
<evidence type="ECO:0000256" key="3">
    <source>
        <dbReference type="ARBA" id="ARBA00022630"/>
    </source>
</evidence>